<dbReference type="InterPro" id="IPR004089">
    <property type="entry name" value="MCPsignal_dom"/>
</dbReference>
<evidence type="ECO:0000256" key="4">
    <source>
        <dbReference type="PROSITE-ProRule" id="PRU00284"/>
    </source>
</evidence>
<dbReference type="InterPro" id="IPR000727">
    <property type="entry name" value="T_SNARE_dom"/>
</dbReference>
<dbReference type="RefSeq" id="WP_086033237.1">
    <property type="nucleotide sequence ID" value="NZ_MDSU01000011.1"/>
</dbReference>
<protein>
    <submittedName>
        <fullName evidence="8">Methyl-accepting chemotaxis protein</fullName>
    </submittedName>
</protein>
<evidence type="ECO:0000313" key="9">
    <source>
        <dbReference type="Proteomes" id="UP000194141"/>
    </source>
</evidence>
<keyword evidence="9" id="KW-1185">Reference proteome</keyword>
<dbReference type="AlphaFoldDB" id="A0A1X4XYJ5"/>
<evidence type="ECO:0000313" key="8">
    <source>
        <dbReference type="EMBL" id="OSS42607.1"/>
    </source>
</evidence>
<dbReference type="PANTHER" id="PTHR32089:SF112">
    <property type="entry name" value="LYSOZYME-LIKE PROTEIN-RELATED"/>
    <property type="match status" value="1"/>
</dbReference>
<feature type="transmembrane region" description="Helical" evidence="5">
    <location>
        <begin position="5"/>
        <end position="22"/>
    </location>
</feature>
<name>A0A1X4XYJ5_9BACT</name>
<dbReference type="PROSITE" id="PS50192">
    <property type="entry name" value="T_SNARE"/>
    <property type="match status" value="1"/>
</dbReference>
<accession>A0A1X4XYJ5</accession>
<keyword evidence="2" id="KW-0997">Cell inner membrane</keyword>
<evidence type="ECO:0000256" key="2">
    <source>
        <dbReference type="ARBA" id="ARBA00022519"/>
    </source>
</evidence>
<evidence type="ECO:0000259" key="7">
    <source>
        <dbReference type="PROSITE" id="PS50192"/>
    </source>
</evidence>
<keyword evidence="5" id="KW-0472">Membrane</keyword>
<dbReference type="GO" id="GO:0007165">
    <property type="term" value="P:signal transduction"/>
    <property type="evidence" value="ECO:0007669"/>
    <property type="project" value="UniProtKB-KW"/>
</dbReference>
<feature type="domain" description="T-SNARE coiled-coil homology" evidence="7">
    <location>
        <begin position="294"/>
        <end position="356"/>
    </location>
</feature>
<organism evidence="8 9">
    <name type="scientific">Desulfurella amilsii</name>
    <dbReference type="NCBI Taxonomy" id="1562698"/>
    <lineage>
        <taxon>Bacteria</taxon>
        <taxon>Pseudomonadati</taxon>
        <taxon>Campylobacterota</taxon>
        <taxon>Desulfurellia</taxon>
        <taxon>Desulfurellales</taxon>
        <taxon>Desulfurellaceae</taxon>
        <taxon>Desulfurella</taxon>
    </lineage>
</organism>
<dbReference type="PROSITE" id="PS50111">
    <property type="entry name" value="CHEMOTAXIS_TRANSDUC_2"/>
    <property type="match status" value="1"/>
</dbReference>
<dbReference type="EMBL" id="MDSU01000011">
    <property type="protein sequence ID" value="OSS42607.1"/>
    <property type="molecule type" value="Genomic_DNA"/>
</dbReference>
<dbReference type="Pfam" id="PF00015">
    <property type="entry name" value="MCPsignal"/>
    <property type="match status" value="1"/>
</dbReference>
<dbReference type="GO" id="GO:0005886">
    <property type="term" value="C:plasma membrane"/>
    <property type="evidence" value="ECO:0007669"/>
    <property type="project" value="UniProtKB-SubCell"/>
</dbReference>
<sequence>MDIVFLALMVLYILFCAIFYYFNQNLIFLLFCLFSVGFFVLLGVLLKHKFIKLIKVESTKLKNNFFKKERIDLTSTINLNSIFKGFISVLDNIKTQLKEIFNEKFTNDTYIAISAAKISFDTQKTNDDVKKTFQELSIIETGLNDSNNAVKNIAENTVAIVDYMGKINQVLETSSKNAKSVIETTENISMKINSNREHIMKLNESSSKIGEIIDVINEITDQTSLLSLNAAIEAARAGEHGRGFAVVADEIRKLAENTLNATNEISNHIKTVQNDVKTVIDANTQVGELVVQNKEIVEQSISAFLDVTNHINQANKMINNIASAVEEQSKLISDINQRMQIITDHLKNASSSVDQISSNTAEFAKKAENGFKILQNVNSSHHLDKIYEIAQIGKEKIEAVFSDAVAKGIITSSDLWDRNYIAIPNTKPQKYETRFTKFIKDYIQLIEDELLAKDANFSTVVVVDNNGYLAAHNSKYDKPLTGDYQTDLKGNRSKRLLNDPISLASARSTQPVYVQIYPRDTGEIMYRLSVPIVFEGKHWGALRIGFNI</sequence>
<dbReference type="CDD" id="cd11386">
    <property type="entry name" value="MCP_signal"/>
    <property type="match status" value="1"/>
</dbReference>
<comment type="subcellular location">
    <subcellularLocation>
        <location evidence="1">Cell inner membrane</location>
        <topology evidence="1">Multi-pass membrane protein</topology>
    </subcellularLocation>
</comment>
<keyword evidence="3 4" id="KW-0807">Transducer</keyword>
<gene>
    <name evidence="8" type="ORF">DESAMIL20_491</name>
</gene>
<dbReference type="PANTHER" id="PTHR32089">
    <property type="entry name" value="METHYL-ACCEPTING CHEMOTAXIS PROTEIN MCPB"/>
    <property type="match status" value="1"/>
</dbReference>
<evidence type="ECO:0000259" key="6">
    <source>
        <dbReference type="PROSITE" id="PS50111"/>
    </source>
</evidence>
<dbReference type="Proteomes" id="UP000194141">
    <property type="component" value="Unassembled WGS sequence"/>
</dbReference>
<comment type="caution">
    <text evidence="8">The sequence shown here is derived from an EMBL/GenBank/DDBJ whole genome shotgun (WGS) entry which is preliminary data.</text>
</comment>
<evidence type="ECO:0000256" key="1">
    <source>
        <dbReference type="ARBA" id="ARBA00004429"/>
    </source>
</evidence>
<keyword evidence="2" id="KW-1003">Cell membrane</keyword>
<dbReference type="Gene3D" id="1.10.287.950">
    <property type="entry name" value="Methyl-accepting chemotaxis protein"/>
    <property type="match status" value="1"/>
</dbReference>
<feature type="domain" description="Methyl-accepting transducer" evidence="6">
    <location>
        <begin position="107"/>
        <end position="343"/>
    </location>
</feature>
<feature type="transmembrane region" description="Helical" evidence="5">
    <location>
        <begin position="28"/>
        <end position="46"/>
    </location>
</feature>
<proteinExistence type="predicted"/>
<reference evidence="8 9" key="1">
    <citation type="journal article" date="2017" name="Front. Microbiol.">
        <title>Genome Sequence of Desulfurella amilsii Strain TR1 and Comparative Genomics of Desulfurellaceae Family.</title>
        <authorList>
            <person name="Florentino A.P."/>
            <person name="Stams A.J."/>
            <person name="Sanchez-Andrea I."/>
        </authorList>
    </citation>
    <scope>NUCLEOTIDE SEQUENCE [LARGE SCALE GENOMIC DNA]</scope>
    <source>
        <strain evidence="8 9">TR1</strain>
    </source>
</reference>
<dbReference type="SUPFAM" id="SSF58104">
    <property type="entry name" value="Methyl-accepting chemotaxis protein (MCP) signaling domain"/>
    <property type="match status" value="1"/>
</dbReference>
<dbReference type="OrthoDB" id="9791237at2"/>
<evidence type="ECO:0000256" key="5">
    <source>
        <dbReference type="SAM" id="Phobius"/>
    </source>
</evidence>
<keyword evidence="5" id="KW-1133">Transmembrane helix</keyword>
<dbReference type="SUPFAM" id="SSF103190">
    <property type="entry name" value="Sensory domain-like"/>
    <property type="match status" value="1"/>
</dbReference>
<dbReference type="InterPro" id="IPR029151">
    <property type="entry name" value="Sensor-like_sf"/>
</dbReference>
<evidence type="ECO:0000256" key="3">
    <source>
        <dbReference type="ARBA" id="ARBA00023224"/>
    </source>
</evidence>
<dbReference type="SMART" id="SM00283">
    <property type="entry name" value="MA"/>
    <property type="match status" value="1"/>
</dbReference>
<dbReference type="STRING" id="1562698.DESAMIL20_491"/>
<keyword evidence="5" id="KW-0812">Transmembrane</keyword>